<reference evidence="2 3" key="1">
    <citation type="submission" date="2024-07" db="EMBL/GenBank/DDBJ databases">
        <title>Section-level genome sequencing and comparative genomics of Aspergillus sections Usti and Cavernicolus.</title>
        <authorList>
            <consortium name="Lawrence Berkeley National Laboratory"/>
            <person name="Nybo J.L."/>
            <person name="Vesth T.C."/>
            <person name="Theobald S."/>
            <person name="Frisvad J.C."/>
            <person name="Larsen T.O."/>
            <person name="Kjaerboelling I."/>
            <person name="Rothschild-Mancinelli K."/>
            <person name="Lyhne E.K."/>
            <person name="Kogle M.E."/>
            <person name="Barry K."/>
            <person name="Clum A."/>
            <person name="Na H."/>
            <person name="Ledsgaard L."/>
            <person name="Lin J."/>
            <person name="Lipzen A."/>
            <person name="Kuo A."/>
            <person name="Riley R."/>
            <person name="Mondo S."/>
            <person name="LaButti K."/>
            <person name="Haridas S."/>
            <person name="Pangalinan J."/>
            <person name="Salamov A.A."/>
            <person name="Simmons B.A."/>
            <person name="Magnuson J.K."/>
            <person name="Chen J."/>
            <person name="Drula E."/>
            <person name="Henrissat B."/>
            <person name="Wiebenga A."/>
            <person name="Lubbers R.J."/>
            <person name="Gomes A.C."/>
            <person name="Macurrencykelacurrency M.R."/>
            <person name="Stajich J."/>
            <person name="Grigoriev I.V."/>
            <person name="Mortensen U.H."/>
            <person name="De vries R.P."/>
            <person name="Baker S.E."/>
            <person name="Andersen M.R."/>
        </authorList>
    </citation>
    <scope>NUCLEOTIDE SEQUENCE [LARGE SCALE GENOMIC DNA]</scope>
    <source>
        <strain evidence="2 3">CBS 756.74</strain>
    </source>
</reference>
<evidence type="ECO:0000313" key="2">
    <source>
        <dbReference type="EMBL" id="KAL2839870.1"/>
    </source>
</evidence>
<gene>
    <name evidence="2" type="ORF">BJX68DRAFT_271921</name>
</gene>
<comment type="caution">
    <text evidence="2">The sequence shown here is derived from an EMBL/GenBank/DDBJ whole genome shotgun (WGS) entry which is preliminary data.</text>
</comment>
<dbReference type="Gene3D" id="3.40.50.1820">
    <property type="entry name" value="alpha/beta hydrolase"/>
    <property type="match status" value="1"/>
</dbReference>
<dbReference type="InterPro" id="IPR052897">
    <property type="entry name" value="Sec-Metab_Biosynth_Hydrolase"/>
</dbReference>
<sequence>MSTVVLVPGAWHTPNHYSEFTNALRALGHEVHVPHLPSWNGACPLNANLKTNSDFIRTYAESLASARRSIAVLMHSYGGQVGTNALVGLVNAETRAAEGLAGGVVGLVYIVAAALTEGRSMRDFVVEHGHGPLLDLALDFAEDRKCVSRDPRTLVVGGGRSAGETEAYIAGLQRWNGKGFDGKLKAYAWRDIRNVGYVHATLDMTIPVDYQKDYVQILRDGGCAVRTWELETGHCPTFTMFEEVAGIVNEFAGGK</sequence>
<dbReference type="RefSeq" id="XP_070893758.1">
    <property type="nucleotide sequence ID" value="XM_071047071.1"/>
</dbReference>
<dbReference type="Proteomes" id="UP001610444">
    <property type="component" value="Unassembled WGS sequence"/>
</dbReference>
<dbReference type="PANTHER" id="PTHR37017:SF10">
    <property type="entry name" value="AB HYDROLASE-1 DOMAIN-CONTAINING PROTEIN"/>
    <property type="match status" value="1"/>
</dbReference>
<feature type="domain" description="AB hydrolase-1" evidence="1">
    <location>
        <begin position="4"/>
        <end position="245"/>
    </location>
</feature>
<evidence type="ECO:0000259" key="1">
    <source>
        <dbReference type="Pfam" id="PF12697"/>
    </source>
</evidence>
<dbReference type="InterPro" id="IPR029058">
    <property type="entry name" value="AB_hydrolase_fold"/>
</dbReference>
<proteinExistence type="predicted"/>
<dbReference type="PANTHER" id="PTHR37017">
    <property type="entry name" value="AB HYDROLASE-1 DOMAIN-CONTAINING PROTEIN-RELATED"/>
    <property type="match status" value="1"/>
</dbReference>
<dbReference type="GeneID" id="98162235"/>
<dbReference type="InterPro" id="IPR000073">
    <property type="entry name" value="AB_hydrolase_1"/>
</dbReference>
<organism evidence="2 3">
    <name type="scientific">Aspergillus pseudodeflectus</name>
    <dbReference type="NCBI Taxonomy" id="176178"/>
    <lineage>
        <taxon>Eukaryota</taxon>
        <taxon>Fungi</taxon>
        <taxon>Dikarya</taxon>
        <taxon>Ascomycota</taxon>
        <taxon>Pezizomycotina</taxon>
        <taxon>Eurotiomycetes</taxon>
        <taxon>Eurotiomycetidae</taxon>
        <taxon>Eurotiales</taxon>
        <taxon>Aspergillaceae</taxon>
        <taxon>Aspergillus</taxon>
        <taxon>Aspergillus subgen. Nidulantes</taxon>
    </lineage>
</organism>
<protein>
    <submittedName>
        <fullName evidence="2">Alpha/beta-hydrolase</fullName>
    </submittedName>
</protein>
<dbReference type="SUPFAM" id="SSF53474">
    <property type="entry name" value="alpha/beta-Hydrolases"/>
    <property type="match status" value="1"/>
</dbReference>
<accession>A0ABR4JIP5</accession>
<keyword evidence="3" id="KW-1185">Reference proteome</keyword>
<name>A0ABR4JIP5_9EURO</name>
<evidence type="ECO:0000313" key="3">
    <source>
        <dbReference type="Proteomes" id="UP001610444"/>
    </source>
</evidence>
<dbReference type="EMBL" id="JBFXLR010000070">
    <property type="protein sequence ID" value="KAL2839870.1"/>
    <property type="molecule type" value="Genomic_DNA"/>
</dbReference>
<dbReference type="Pfam" id="PF12697">
    <property type="entry name" value="Abhydrolase_6"/>
    <property type="match status" value="1"/>
</dbReference>